<dbReference type="Pfam" id="PF00501">
    <property type="entry name" value="AMP-binding"/>
    <property type="match status" value="3"/>
</dbReference>
<dbReference type="InterPro" id="IPR045851">
    <property type="entry name" value="AMP-bd_C_sf"/>
</dbReference>
<dbReference type="InterPro" id="IPR020841">
    <property type="entry name" value="PKS_Beta-ketoAc_synthase_dom"/>
</dbReference>
<dbReference type="Pfam" id="PF00550">
    <property type="entry name" value="PP-binding"/>
    <property type="match status" value="3"/>
</dbReference>
<evidence type="ECO:0000256" key="8">
    <source>
        <dbReference type="ARBA" id="ARBA00023194"/>
    </source>
</evidence>
<dbReference type="InterPro" id="IPR036736">
    <property type="entry name" value="ACP-like_sf"/>
</dbReference>
<keyword evidence="8" id="KW-0045">Antibiotic biosynthesis</keyword>
<dbReference type="Pfam" id="PF00109">
    <property type="entry name" value="ketoacyl-synt"/>
    <property type="match status" value="1"/>
</dbReference>
<dbReference type="Pfam" id="PF13193">
    <property type="entry name" value="AMP-binding_C"/>
    <property type="match status" value="2"/>
</dbReference>
<dbReference type="Gene3D" id="3.40.47.10">
    <property type="match status" value="1"/>
</dbReference>
<reference evidence="11 12" key="1">
    <citation type="submission" date="2022-11" db="EMBL/GenBank/DDBJ databases">
        <title>Study of microbial diversity in lake waters.</title>
        <authorList>
            <person name="Zhang J."/>
        </authorList>
    </citation>
    <scope>NUCLEOTIDE SEQUENCE [LARGE SCALE GENOMIC DNA]</scope>
    <source>
        <strain evidence="11 12">DT12</strain>
    </source>
</reference>
<dbReference type="SMART" id="SM00823">
    <property type="entry name" value="PKS_PP"/>
    <property type="match status" value="3"/>
</dbReference>
<dbReference type="InterPro" id="IPR032821">
    <property type="entry name" value="PKS_assoc"/>
</dbReference>
<gene>
    <name evidence="11" type="ORF">OS242_14390</name>
</gene>
<evidence type="ECO:0000256" key="1">
    <source>
        <dbReference type="ARBA" id="ARBA00001957"/>
    </source>
</evidence>
<dbReference type="InterPro" id="IPR018201">
    <property type="entry name" value="Ketoacyl_synth_AS"/>
</dbReference>
<dbReference type="NCBIfam" id="NF003417">
    <property type="entry name" value="PRK04813.1"/>
    <property type="match status" value="4"/>
</dbReference>
<keyword evidence="3" id="KW-0596">Phosphopantetheine</keyword>
<dbReference type="InterPro" id="IPR009081">
    <property type="entry name" value="PP-bd_ACP"/>
</dbReference>
<dbReference type="RefSeq" id="WP_267152389.1">
    <property type="nucleotide sequence ID" value="NZ_JAPMLT010000009.1"/>
</dbReference>
<evidence type="ECO:0000313" key="11">
    <source>
        <dbReference type="EMBL" id="MCX7571137.1"/>
    </source>
</evidence>
<dbReference type="Gene3D" id="3.30.559.10">
    <property type="entry name" value="Chloramphenicol acetyltransferase-like domain"/>
    <property type="match status" value="2"/>
</dbReference>
<dbReference type="SUPFAM" id="SSF53901">
    <property type="entry name" value="Thiolase-like"/>
    <property type="match status" value="1"/>
</dbReference>
<evidence type="ECO:0000256" key="6">
    <source>
        <dbReference type="ARBA" id="ARBA00022832"/>
    </source>
</evidence>
<dbReference type="CDD" id="cd17646">
    <property type="entry name" value="A_NRPS_AB3403-like"/>
    <property type="match status" value="2"/>
</dbReference>
<dbReference type="Gene3D" id="3.30.559.30">
    <property type="entry name" value="Nonribosomal peptide synthetase, condensation domain"/>
    <property type="match status" value="2"/>
</dbReference>
<comment type="cofactor">
    <cofactor evidence="1">
        <name>pantetheine 4'-phosphate</name>
        <dbReference type="ChEBI" id="CHEBI:47942"/>
    </cofactor>
</comment>
<dbReference type="InterPro" id="IPR000873">
    <property type="entry name" value="AMP-dep_synth/lig_dom"/>
</dbReference>
<keyword evidence="12" id="KW-1185">Reference proteome</keyword>
<keyword evidence="5" id="KW-0808">Transferase</keyword>
<dbReference type="InterPro" id="IPR016039">
    <property type="entry name" value="Thiolase-like"/>
</dbReference>
<dbReference type="InterPro" id="IPR020806">
    <property type="entry name" value="PKS_PP-bd"/>
</dbReference>
<name>A0ABT3X593_9BACL</name>
<dbReference type="InterPro" id="IPR001242">
    <property type="entry name" value="Condensation_dom"/>
</dbReference>
<keyword evidence="6" id="KW-0276">Fatty acid metabolism</keyword>
<dbReference type="PANTHER" id="PTHR45527">
    <property type="entry name" value="NONRIBOSOMAL PEPTIDE SYNTHETASE"/>
    <property type="match status" value="1"/>
</dbReference>
<dbReference type="SMART" id="SM00825">
    <property type="entry name" value="PKS_KS"/>
    <property type="match status" value="1"/>
</dbReference>
<dbReference type="CDD" id="cd05931">
    <property type="entry name" value="FAAL"/>
    <property type="match status" value="1"/>
</dbReference>
<evidence type="ECO:0000259" key="9">
    <source>
        <dbReference type="PROSITE" id="PS50075"/>
    </source>
</evidence>
<dbReference type="Gene3D" id="3.40.50.12780">
    <property type="entry name" value="N-terminal domain of ligase-like"/>
    <property type="match status" value="1"/>
</dbReference>
<dbReference type="PROSITE" id="PS00606">
    <property type="entry name" value="KS3_1"/>
    <property type="match status" value="1"/>
</dbReference>
<feature type="domain" description="Carrier" evidence="9">
    <location>
        <begin position="1692"/>
        <end position="1766"/>
    </location>
</feature>
<dbReference type="Pfam" id="PF00668">
    <property type="entry name" value="Condensation"/>
    <property type="match status" value="2"/>
</dbReference>
<evidence type="ECO:0000256" key="4">
    <source>
        <dbReference type="ARBA" id="ARBA00022553"/>
    </source>
</evidence>
<dbReference type="PANTHER" id="PTHR45527:SF14">
    <property type="entry name" value="PLIPASTATIN SYNTHASE SUBUNIT B"/>
    <property type="match status" value="1"/>
</dbReference>
<organism evidence="11 12">
    <name type="scientific">Tumebacillus lacus</name>
    <dbReference type="NCBI Taxonomy" id="2995335"/>
    <lineage>
        <taxon>Bacteria</taxon>
        <taxon>Bacillati</taxon>
        <taxon>Bacillota</taxon>
        <taxon>Bacilli</taxon>
        <taxon>Bacillales</taxon>
        <taxon>Alicyclobacillaceae</taxon>
        <taxon>Tumebacillus</taxon>
    </lineage>
</organism>
<dbReference type="CDD" id="cd19531">
    <property type="entry name" value="LCL_NRPS-like"/>
    <property type="match status" value="1"/>
</dbReference>
<dbReference type="InterPro" id="IPR006162">
    <property type="entry name" value="Ppantetheine_attach_site"/>
</dbReference>
<evidence type="ECO:0000256" key="5">
    <source>
        <dbReference type="ARBA" id="ARBA00022679"/>
    </source>
</evidence>
<dbReference type="Pfam" id="PF02801">
    <property type="entry name" value="Ketoacyl-synt_C"/>
    <property type="match status" value="1"/>
</dbReference>
<dbReference type="InterPro" id="IPR042099">
    <property type="entry name" value="ANL_N_sf"/>
</dbReference>
<feature type="domain" description="Carrier" evidence="9">
    <location>
        <begin position="2759"/>
        <end position="2834"/>
    </location>
</feature>
<evidence type="ECO:0000256" key="7">
    <source>
        <dbReference type="ARBA" id="ARBA00023098"/>
    </source>
</evidence>
<dbReference type="Gene3D" id="2.30.38.10">
    <property type="entry name" value="Luciferase, Domain 3"/>
    <property type="match status" value="2"/>
</dbReference>
<evidence type="ECO:0000259" key="10">
    <source>
        <dbReference type="PROSITE" id="PS52004"/>
    </source>
</evidence>
<accession>A0ABT3X593</accession>
<dbReference type="Gene3D" id="3.30.300.30">
    <property type="match status" value="3"/>
</dbReference>
<dbReference type="NCBIfam" id="TIGR01733">
    <property type="entry name" value="AA-adenyl-dom"/>
    <property type="match status" value="2"/>
</dbReference>
<proteinExistence type="inferred from homology"/>
<dbReference type="Proteomes" id="UP001208017">
    <property type="component" value="Unassembled WGS sequence"/>
</dbReference>
<dbReference type="PROSITE" id="PS00455">
    <property type="entry name" value="AMP_BINDING"/>
    <property type="match status" value="3"/>
</dbReference>
<dbReference type="Pfam" id="PF23024">
    <property type="entry name" value="AMP-dom_DIP2-like"/>
    <property type="match status" value="1"/>
</dbReference>
<dbReference type="InterPro" id="IPR014031">
    <property type="entry name" value="Ketoacyl_synth_C"/>
</dbReference>
<dbReference type="Gene3D" id="1.10.1200.10">
    <property type="entry name" value="ACP-like"/>
    <property type="match status" value="3"/>
</dbReference>
<dbReference type="PROSITE" id="PS00012">
    <property type="entry name" value="PHOSPHOPANTETHEINE"/>
    <property type="match status" value="2"/>
</dbReference>
<dbReference type="InterPro" id="IPR014030">
    <property type="entry name" value="Ketoacyl_synth_N"/>
</dbReference>
<evidence type="ECO:0000313" key="12">
    <source>
        <dbReference type="Proteomes" id="UP001208017"/>
    </source>
</evidence>
<keyword evidence="7" id="KW-0443">Lipid metabolism</keyword>
<keyword evidence="4" id="KW-0597">Phosphoprotein</keyword>
<dbReference type="SUPFAM" id="SSF56801">
    <property type="entry name" value="Acetyl-CoA synthetase-like"/>
    <property type="match status" value="3"/>
</dbReference>
<feature type="domain" description="Ketosynthase family 3 (KS3)" evidence="10">
    <location>
        <begin position="2853"/>
        <end position="3276"/>
    </location>
</feature>
<dbReference type="Pfam" id="PF16197">
    <property type="entry name" value="KAsynt_C_assoc"/>
    <property type="match status" value="1"/>
</dbReference>
<feature type="domain" description="Carrier" evidence="9">
    <location>
        <begin position="616"/>
        <end position="693"/>
    </location>
</feature>
<dbReference type="InterPro" id="IPR020845">
    <property type="entry name" value="AMP-binding_CS"/>
</dbReference>
<evidence type="ECO:0000256" key="3">
    <source>
        <dbReference type="ARBA" id="ARBA00022450"/>
    </source>
</evidence>
<sequence>MNEMMRQFPTLVALLRERALCEPNRLAYTFLLEDGGEESLTYGELDTKARALAVRLAGLGGLQERALLLYQPGLDYIVAFFGCLYAGVYAVPAYPPRQNGNLNRLQAVVTDAEARFALTTGAIHASIVRRFADSEALAGLHWVNTDELAEEGADLWQEPALDSDSIAFLQYTSGSTSLPKGVVLSHGNLLHNLEIITASFATSRESRGVIWLPPYHDMGLIGGILQPLYNGYPVTLMAPVDFITKPSRWLEAISRTKATVSGGPNFAYDLCLRKITPEQRAALDLSSWQSAFSGAEPVRAETLERFADTFAANGFRKEAFYPCYGLAEGTLFVSGGSPSEQPIKRTFAADELELHRAVAAEAEGENAVTLVSSGRPALTPQRVVIAHPESLTSCAEEQVGEIWVKGDSVAQGYWRRVEQTESTFHAYLADSGEGPFLRTGDLGFLQDGELYVTGRLKDLIIIRGRNFYPQDLEFTVQESHPAVASSNGAAFSVEAEGEEQLVIVHEIERSFRKANLEEVVQAIRRAISEQHQLPVYAIVLIRPTSIPKTSSGKIQRHACKAKYGDGTLEEVYRSVQGEAAKAADLYVQEAASAAEATVAVAAELTQAELLAMPESDREAALDGYLLAKASEVLRMAAAPELLEQPLYALGIDSLMAVELKNDLEERFGVDLPLSRFLDGLTLKGAAAEVLARAGETPVSKQQVTEAVQTVEPGEFPQTSGQQSLFFLQRLAPDRAPYNISRAVRLDAGVDRELLREAMQAVVRRHPLLRATYHAADGGAVQRVSESAVLNWQEVDAGLWDEAELRAQLDEEANRPFDLERETPLRASLYLRGSEGVVLLLTVHHIATDFWSFGVFARDLGTAYQALQRGETPELAAAGSYAQYAARQAEMLAGSEGERLWNYWREQLGGALPVLSLPSDRPRAAVQSYRGAAHRFQLPPSLTTALKELAKENGSTLYMTLLAAFQVLLHRYSGQDDILVGSPTVGRSRAQEADVVGYFVNPVVLRGDLSAALPFRRFLDQVRRTVLAAMEHQAYPFGLLADRLQNKRDLSHSPVYQAMFTMQRAQAGEDERMTRLALGDAGVTVDLGGLSMTSEALSTRYSQLDLTLLMGEADGELHGVIEYSTDLFEAATIERMATGFATLLTGIAADPEQTVDRLPLVTAVERQDLLTVWNDTAREYPRDVCLHQLFEQQAARTPEATALVFGEECLTYGELNSRANKLARHLQRSGVGPDVLVGVCMERSVEMVVALYGILKAGAAYVPIDPTYPQDRLAYLLEDSGVPMLLTQSHLADGLPEHGATVLKLDTDWVQIAVEEDGNVTSGVLPTHLAYMIYTSGSTGRPKGAMNEHRGIINRLLWMQDEYGLTAEDAVLQKTPFSFDVSVWEFFWPLLAGARLVIARPEGHKDAAYLARLIESEQVTTLHFVPSMLQVFLEEPSITRCSSLRRVMCSGEALPYDLQERFFERLSGVELHNLYGPTEAAVDVTYWACDREDERRLVPIGRPVANTQVYVLDRHLEPVPVGVAGELHIGGIQVARGYHNRPDLTAEKFIADPFGGVSGGRLYKTGDLVRYLPDGSIEYLGRLDFQVKIRGFRIELGEIEAVLDQHEEVLQSVVTAYDDGSGHKRLVGYVVFTPGCDVPVSELRRHLLATLPEYMVPSAFVTLPEMPLSPNGKVERRALPAPEIQRAAVEYVAPRDEREASLAEVWASVLGMERVGLDDNYFELGGDSIRSIQVLSKAQERGLTFELQDMFQHQTIRELTQVVRPFEQGAASAPMSKPFDLLLPADRAALPDGIVDAFPLAKLQEGMLFQSALTPESSVYHNVISVQVKAPFDETALTEAVRLVIDRHPNLRSSFDLTTYSQSLQLVHESVELPLVVEDIRHLSNEEQEIYLQEWFDAECKRHFDWSQAPLERFTIHRRSEDTFQFAFTEHHVITDGWSIASLFTEFFRAYLALAKGEALPIGDAPTVSYRDFIHLEQAALQSEASKRYWSDWLAGYSFTKLPRLPQTAEQQGANGQLLTLDVPLGADVSRRLQELAQSARVPLKHVLLAAHLRVMSFVSGQTDVVTGVVANGRPETADGERVIGLHLNSLPYRFELAGGTWIDLIREVFEKDLEALPHRRYPMAQMQQDHGGQALFESLFNYINFHVYDSLREMSDLEVLNQRDFIYTDFPFAVEFSVDGAGDVQMRLQWMAAEFNDMQMQAMAGYFQRAFAGMTAEPEGHYQTVDLMAAEELAELAAWNSTHREYPTDVCLHRLFEAQVERTPDATAVVFGEEQLTYRELNERANRLAHHLLKNGVGADQFVGVCMERSPEMVVALYGVLKAGAAYVPIDPTYPQDRVEFMLADSGVSVLMTQSHLIDGLPAYQGRTICLDTAQESLASESAENPQTDVVAENLAYMIYTSGSTGLPKGAMNEHRGIVNRLLWMQDEYGLTAEDAVLQKTPFSFDVSVWEFFWPLLVGARLVVARPEGHRDSRYMIGLIEEQGITTMHFVPSMLQAFLEDDEVEACRSLRRVMCSGEALPFELQERFFDRLPHVELHNLYGPTEAAIDVTYWACEQGHALGFVPIGYAVANTQMHVLDRWLRPVPMGTPGELHIGGIQVARGYHNRSELTEERFLADPFVQTGGRLYKTGDLACYLPDGSLQYLGRLDHQVKVRGYRIELGEIENGLLEHPQVDHAAVLVRKAPDGGVTLIGFYTGEQAVTANVLKEFLARTMPDFMIPPSLVRLDEIPLSPNGKIDRKALERIAADHRETASVEYEAPKTSLQEQIAAIWARILKLDRVGVHDNFFDLGGHSILVMKVRDALQKELGLDIPITELFRYPTVKSLAEAFDPSAAQAEKERTARPIRKSSEEDRDIAIIGIGLRLPDANDVYEFWQNLRDGKASIREFPMEELEPSFFNQDPANQDKLLRYGAFLDDIDKFDAEFFNISEREARLLDPQQRIFLECAWAAVQNAGYNVDEIEEKVSVYGGSGYATYLQPDALGTSIGDMYQAYMAAQPRFMATRVAYKLNLRGEAMLVDTACSTSLVAIHLACESLLSGRSDYALAGGVTVQVPQKTGYLYEPNFIYSPDGHCRAFDASAAGTVSGNGAGVIFLKRLSDAQHDGDPIYAVIKGSAINNDGNMKIGYTAPSIQGQIDVIAEAQAAAGVDPDTITYIEAHGTGTNLGDPIEVAALTQVFRQQTERKQYCAIGSLKTNIGHLDAAAGVAGLIKAALALKYGEIPPSLNFTEPNPKLDLENSPFYVNTATTPWQTEAHPRRAGVSSFGIGGTNAHVILEEAPRDVE</sequence>
<dbReference type="SUPFAM" id="SSF47336">
    <property type="entry name" value="ACP-like"/>
    <property type="match status" value="3"/>
</dbReference>
<dbReference type="InterPro" id="IPR025110">
    <property type="entry name" value="AMP-bd_C"/>
</dbReference>
<evidence type="ECO:0000256" key="2">
    <source>
        <dbReference type="ARBA" id="ARBA00006432"/>
    </source>
</evidence>
<dbReference type="PROSITE" id="PS52004">
    <property type="entry name" value="KS3_2"/>
    <property type="match status" value="1"/>
</dbReference>
<dbReference type="SUPFAM" id="SSF52777">
    <property type="entry name" value="CoA-dependent acyltransferases"/>
    <property type="match status" value="4"/>
</dbReference>
<dbReference type="InterPro" id="IPR040097">
    <property type="entry name" value="FAAL/FAAC"/>
</dbReference>
<dbReference type="InterPro" id="IPR010071">
    <property type="entry name" value="AA_adenyl_dom"/>
</dbReference>
<dbReference type="Gene3D" id="3.40.50.980">
    <property type="match status" value="4"/>
</dbReference>
<comment type="caution">
    <text evidence="11">The sequence shown here is derived from an EMBL/GenBank/DDBJ whole genome shotgun (WGS) entry which is preliminary data.</text>
</comment>
<dbReference type="EMBL" id="JAPMLT010000009">
    <property type="protein sequence ID" value="MCX7571137.1"/>
    <property type="molecule type" value="Genomic_DNA"/>
</dbReference>
<dbReference type="PROSITE" id="PS50075">
    <property type="entry name" value="CARRIER"/>
    <property type="match status" value="3"/>
</dbReference>
<dbReference type="CDD" id="cd00833">
    <property type="entry name" value="PKS"/>
    <property type="match status" value="1"/>
</dbReference>
<protein>
    <submittedName>
        <fullName evidence="11">Amino acid adenylation domain-containing protein</fullName>
    </submittedName>
</protein>
<dbReference type="InterPro" id="IPR023213">
    <property type="entry name" value="CAT-like_dom_sf"/>
</dbReference>
<comment type="similarity">
    <text evidence="2">Belongs to the ATP-dependent AMP-binding enzyme family.</text>
</comment>